<organism evidence="1 2">
    <name type="scientific">Pleuronectes platessa</name>
    <name type="common">European plaice</name>
    <dbReference type="NCBI Taxonomy" id="8262"/>
    <lineage>
        <taxon>Eukaryota</taxon>
        <taxon>Metazoa</taxon>
        <taxon>Chordata</taxon>
        <taxon>Craniata</taxon>
        <taxon>Vertebrata</taxon>
        <taxon>Euteleostomi</taxon>
        <taxon>Actinopterygii</taxon>
        <taxon>Neopterygii</taxon>
        <taxon>Teleostei</taxon>
        <taxon>Neoteleostei</taxon>
        <taxon>Acanthomorphata</taxon>
        <taxon>Carangaria</taxon>
        <taxon>Pleuronectiformes</taxon>
        <taxon>Pleuronectoidei</taxon>
        <taxon>Pleuronectidae</taxon>
        <taxon>Pleuronectes</taxon>
    </lineage>
</organism>
<reference evidence="1" key="1">
    <citation type="submission" date="2020-03" db="EMBL/GenBank/DDBJ databases">
        <authorList>
            <person name="Weist P."/>
        </authorList>
    </citation>
    <scope>NUCLEOTIDE SEQUENCE</scope>
</reference>
<evidence type="ECO:0000313" key="2">
    <source>
        <dbReference type="Proteomes" id="UP001153269"/>
    </source>
</evidence>
<protein>
    <submittedName>
        <fullName evidence="1">Uncharacterized protein</fullName>
    </submittedName>
</protein>
<dbReference type="EMBL" id="CADEAL010000876">
    <property type="protein sequence ID" value="CAB1426281.1"/>
    <property type="molecule type" value="Genomic_DNA"/>
</dbReference>
<keyword evidence="2" id="KW-1185">Reference proteome</keyword>
<gene>
    <name evidence="1" type="ORF">PLEPLA_LOCUS14217</name>
</gene>
<sequence length="158" mass="17420">MGTSLKRHKVKKPTANLELFKEGQDRNPEVRLWYKMKSGIATERVSMFLIQAFDVLGQLERGEWRREWRGGEDGAVGSRSSRGAAVSAVESESLDFSTTDSSPGLLQLVHTHQGQTRVWAQINNSTYFISACFTAAAWHAHGSLTRLLCGAAVGTRPA</sequence>
<dbReference type="Proteomes" id="UP001153269">
    <property type="component" value="Unassembled WGS sequence"/>
</dbReference>
<evidence type="ECO:0000313" key="1">
    <source>
        <dbReference type="EMBL" id="CAB1426281.1"/>
    </source>
</evidence>
<name>A0A9N7U9D5_PLEPL</name>
<dbReference type="AlphaFoldDB" id="A0A9N7U9D5"/>
<comment type="caution">
    <text evidence="1">The sequence shown here is derived from an EMBL/GenBank/DDBJ whole genome shotgun (WGS) entry which is preliminary data.</text>
</comment>
<proteinExistence type="predicted"/>
<accession>A0A9N7U9D5</accession>